<dbReference type="InterPro" id="IPR008919">
    <property type="entry name" value="Retrov_capsid_N"/>
</dbReference>
<feature type="domain" description="Core shell protein Gag P30" evidence="2">
    <location>
        <begin position="138"/>
        <end position="271"/>
    </location>
</feature>
<feature type="compositionally biased region" description="Polar residues" evidence="1">
    <location>
        <begin position="23"/>
        <end position="37"/>
    </location>
</feature>
<dbReference type="Proteomes" id="UP000002281">
    <property type="component" value="Unplaced"/>
</dbReference>
<dbReference type="GeneTree" id="ENSGT00990000211694"/>
<reference evidence="3" key="1">
    <citation type="journal article" date="2009" name="Science">
        <title>Genome sequence, comparative analysis, and population genetics of the domestic horse.</title>
        <authorList>
            <consortium name="Broad Institute Genome Sequencing Platform"/>
            <consortium name="Broad Institute Whole Genome Assembly Team"/>
            <person name="Wade C.M."/>
            <person name="Giulotto E."/>
            <person name="Sigurdsson S."/>
            <person name="Zoli M."/>
            <person name="Gnerre S."/>
            <person name="Imsland F."/>
            <person name="Lear T.L."/>
            <person name="Adelson D.L."/>
            <person name="Bailey E."/>
            <person name="Bellone R.R."/>
            <person name="Bloecker H."/>
            <person name="Distl O."/>
            <person name="Edgar R.C."/>
            <person name="Garber M."/>
            <person name="Leeb T."/>
            <person name="Mauceli E."/>
            <person name="MacLeod J.N."/>
            <person name="Penedo M.C.T."/>
            <person name="Raison J.M."/>
            <person name="Sharpe T."/>
            <person name="Vogel J."/>
            <person name="Andersson L."/>
            <person name="Antczak D.F."/>
            <person name="Biagi T."/>
            <person name="Binns M.M."/>
            <person name="Chowdhary B.P."/>
            <person name="Coleman S.J."/>
            <person name="Della Valle G."/>
            <person name="Fryc S."/>
            <person name="Guerin G."/>
            <person name="Hasegawa T."/>
            <person name="Hill E.W."/>
            <person name="Jurka J."/>
            <person name="Kiialainen A."/>
            <person name="Lindgren G."/>
            <person name="Liu J."/>
            <person name="Magnani E."/>
            <person name="Mickelson J.R."/>
            <person name="Murray J."/>
            <person name="Nergadze S.G."/>
            <person name="Onofrio R."/>
            <person name="Pedroni S."/>
            <person name="Piras M.F."/>
            <person name="Raudsepp T."/>
            <person name="Rocchi M."/>
            <person name="Roeed K.H."/>
            <person name="Ryder O.A."/>
            <person name="Searle S."/>
            <person name="Skow L."/>
            <person name="Swinburne J.E."/>
            <person name="Syvaenen A.C."/>
            <person name="Tozaki T."/>
            <person name="Valberg S.J."/>
            <person name="Vaudin M."/>
            <person name="White J.R."/>
            <person name="Zody M.C."/>
            <person name="Lander E.S."/>
            <person name="Lindblad-Toh K."/>
        </authorList>
    </citation>
    <scope>NUCLEOTIDE SEQUENCE [LARGE SCALE GENOMIC DNA]</scope>
    <source>
        <strain evidence="3">Thoroughbred</strain>
    </source>
</reference>
<organism evidence="3 4">
    <name type="scientific">Equus caballus</name>
    <name type="common">Horse</name>
    <dbReference type="NCBI Taxonomy" id="9796"/>
    <lineage>
        <taxon>Eukaryota</taxon>
        <taxon>Metazoa</taxon>
        <taxon>Chordata</taxon>
        <taxon>Craniata</taxon>
        <taxon>Vertebrata</taxon>
        <taxon>Euteleostomi</taxon>
        <taxon>Mammalia</taxon>
        <taxon>Eutheria</taxon>
        <taxon>Laurasiatheria</taxon>
        <taxon>Perissodactyla</taxon>
        <taxon>Equidae</taxon>
        <taxon>Equus</taxon>
    </lineage>
</organism>
<accession>A0A9L0RAU4</accession>
<dbReference type="AlphaFoldDB" id="A0A9L0RAU4"/>
<reference evidence="3" key="3">
    <citation type="submission" date="2025-09" db="UniProtKB">
        <authorList>
            <consortium name="Ensembl"/>
        </authorList>
    </citation>
    <scope>IDENTIFICATION</scope>
    <source>
        <strain evidence="3">Thoroughbred</strain>
    </source>
</reference>
<dbReference type="InterPro" id="IPR003036">
    <property type="entry name" value="Gag_P30"/>
</dbReference>
<dbReference type="InterPro" id="IPR050462">
    <property type="entry name" value="Retroviral_Gag-Pol_poly"/>
</dbReference>
<dbReference type="SUPFAM" id="SSF47943">
    <property type="entry name" value="Retrovirus capsid protein, N-terminal core domain"/>
    <property type="match status" value="1"/>
</dbReference>
<feature type="compositionally biased region" description="Basic and acidic residues" evidence="1">
    <location>
        <begin position="194"/>
        <end position="211"/>
    </location>
</feature>
<dbReference type="GO" id="GO:0019068">
    <property type="term" value="P:virion assembly"/>
    <property type="evidence" value="ECO:0007669"/>
    <property type="project" value="InterPro"/>
</dbReference>
<feature type="region of interest" description="Disordered" evidence="1">
    <location>
        <begin position="14"/>
        <end position="94"/>
    </location>
</feature>
<reference evidence="3" key="2">
    <citation type="submission" date="2025-08" db="UniProtKB">
        <authorList>
            <consortium name="Ensembl"/>
        </authorList>
    </citation>
    <scope>IDENTIFICATION</scope>
    <source>
        <strain evidence="3">Thoroughbred</strain>
    </source>
</reference>
<dbReference type="PANTHER" id="PTHR33166">
    <property type="entry name" value="GAG_P30 DOMAIN-CONTAINING PROTEIN"/>
    <property type="match status" value="1"/>
</dbReference>
<evidence type="ECO:0000259" key="2">
    <source>
        <dbReference type="Pfam" id="PF02093"/>
    </source>
</evidence>
<protein>
    <recommendedName>
        <fullName evidence="2">Core shell protein Gag P30 domain-containing protein</fullName>
    </recommendedName>
</protein>
<feature type="region of interest" description="Disordered" evidence="1">
    <location>
        <begin position="252"/>
        <end position="309"/>
    </location>
</feature>
<name>A0A9L0RAU4_HORSE</name>
<dbReference type="Ensembl" id="ENSECAT00000085706.1">
    <property type="protein sequence ID" value="ENSECAP00000058902.1"/>
    <property type="gene ID" value="ENSECAG00000045444.1"/>
</dbReference>
<dbReference type="Pfam" id="PF02093">
    <property type="entry name" value="Gag_p30"/>
    <property type="match status" value="1"/>
</dbReference>
<dbReference type="Gene3D" id="1.10.375.10">
    <property type="entry name" value="Human Immunodeficiency Virus Type 1 Capsid Protein"/>
    <property type="match status" value="1"/>
</dbReference>
<evidence type="ECO:0000256" key="1">
    <source>
        <dbReference type="SAM" id="MobiDB-lite"/>
    </source>
</evidence>
<evidence type="ECO:0000313" key="3">
    <source>
        <dbReference type="Ensembl" id="ENSECAP00000058902.1"/>
    </source>
</evidence>
<proteinExistence type="predicted"/>
<feature type="region of interest" description="Disordered" evidence="1">
    <location>
        <begin position="194"/>
        <end position="238"/>
    </location>
</feature>
<evidence type="ECO:0000313" key="4">
    <source>
        <dbReference type="Proteomes" id="UP000002281"/>
    </source>
</evidence>
<sequence>DGWATQCADCHRAGGIWREGANTKESPSRSLPRSCTPASLDPPLDQLGSPGGPPPHPPTSALLEPEAGTGPNPLLFSPRHPPTGDWTLPQAETLPPPLLSSRVYSHISTSDTPGIPPLRQLPDGEGTLVDVHVPFSTSDLCDWKAHTRGLSADPEEFIGPTKGIFCTRDPTWAGIASLLTTLVMPEAKSSVPFEAREQAGKADDPGSDIRRPGGQAVPESEAGWNPNDPGDGGKGGCFRGLLLKAMKRVSRPPIKWPKFRQVPTGPWGKPSRPSPPRGPQSHPTRPATPTHFVPEAAGLPQAIHKLGPG</sequence>
<keyword evidence="4" id="KW-1185">Reference proteome</keyword>